<dbReference type="Proteomes" id="UP000053257">
    <property type="component" value="Unassembled WGS sequence"/>
</dbReference>
<evidence type="ECO:0000313" key="2">
    <source>
        <dbReference type="EMBL" id="KIP04902.1"/>
    </source>
</evidence>
<reference evidence="2 3" key="1">
    <citation type="journal article" date="2014" name="PLoS Genet.">
        <title>Analysis of the Phlebiopsis gigantea genome, transcriptome and secretome provides insight into its pioneer colonization strategies of wood.</title>
        <authorList>
            <person name="Hori C."/>
            <person name="Ishida T."/>
            <person name="Igarashi K."/>
            <person name="Samejima M."/>
            <person name="Suzuki H."/>
            <person name="Master E."/>
            <person name="Ferreira P."/>
            <person name="Ruiz-Duenas F.J."/>
            <person name="Held B."/>
            <person name="Canessa P."/>
            <person name="Larrondo L.F."/>
            <person name="Schmoll M."/>
            <person name="Druzhinina I.S."/>
            <person name="Kubicek C.P."/>
            <person name="Gaskell J.A."/>
            <person name="Kersten P."/>
            <person name="St John F."/>
            <person name="Glasner J."/>
            <person name="Sabat G."/>
            <person name="Splinter BonDurant S."/>
            <person name="Syed K."/>
            <person name="Yadav J."/>
            <person name="Mgbeahuruike A.C."/>
            <person name="Kovalchuk A."/>
            <person name="Asiegbu F.O."/>
            <person name="Lackner G."/>
            <person name="Hoffmeister D."/>
            <person name="Rencoret J."/>
            <person name="Gutierrez A."/>
            <person name="Sun H."/>
            <person name="Lindquist E."/>
            <person name="Barry K."/>
            <person name="Riley R."/>
            <person name="Grigoriev I.V."/>
            <person name="Henrissat B."/>
            <person name="Kues U."/>
            <person name="Berka R.M."/>
            <person name="Martinez A.T."/>
            <person name="Covert S.F."/>
            <person name="Blanchette R.A."/>
            <person name="Cullen D."/>
        </authorList>
    </citation>
    <scope>NUCLEOTIDE SEQUENCE [LARGE SCALE GENOMIC DNA]</scope>
    <source>
        <strain evidence="2 3">11061_1 CR5-6</strain>
    </source>
</reference>
<feature type="compositionally biased region" description="Pro residues" evidence="1">
    <location>
        <begin position="30"/>
        <end position="39"/>
    </location>
</feature>
<sequence length="93" mass="9323">MSWGAAGCRTEIAPRVVFPCARGGCRPPRSSSPPTPAPTPLAATAVGAGSGAARTRLSRTGPGLLAFVSTLAGSVPARCLSEHGRGNRLLDPS</sequence>
<gene>
    <name evidence="2" type="ORF">PHLGIDRAFT_177937</name>
</gene>
<proteinExistence type="predicted"/>
<feature type="region of interest" description="Disordered" evidence="1">
    <location>
        <begin position="23"/>
        <end position="47"/>
    </location>
</feature>
<dbReference type="AlphaFoldDB" id="A0A0C3S4A7"/>
<organism evidence="2 3">
    <name type="scientific">Phlebiopsis gigantea (strain 11061_1 CR5-6)</name>
    <name type="common">White-rot fungus</name>
    <name type="synonym">Peniophora gigantea</name>
    <dbReference type="NCBI Taxonomy" id="745531"/>
    <lineage>
        <taxon>Eukaryota</taxon>
        <taxon>Fungi</taxon>
        <taxon>Dikarya</taxon>
        <taxon>Basidiomycota</taxon>
        <taxon>Agaricomycotina</taxon>
        <taxon>Agaricomycetes</taxon>
        <taxon>Polyporales</taxon>
        <taxon>Phanerochaetaceae</taxon>
        <taxon>Phlebiopsis</taxon>
    </lineage>
</organism>
<protein>
    <submittedName>
        <fullName evidence="2">Uncharacterized protein</fullName>
    </submittedName>
</protein>
<dbReference type="HOGENOM" id="CLU_2400415_0_0_1"/>
<name>A0A0C3S4A7_PHLG1</name>
<dbReference type="EMBL" id="KN840559">
    <property type="protein sequence ID" value="KIP04902.1"/>
    <property type="molecule type" value="Genomic_DNA"/>
</dbReference>
<evidence type="ECO:0000256" key="1">
    <source>
        <dbReference type="SAM" id="MobiDB-lite"/>
    </source>
</evidence>
<evidence type="ECO:0000313" key="3">
    <source>
        <dbReference type="Proteomes" id="UP000053257"/>
    </source>
</evidence>
<accession>A0A0C3S4A7</accession>
<keyword evidence="3" id="KW-1185">Reference proteome</keyword>